<protein>
    <submittedName>
        <fullName evidence="1">Uncharacterized protein</fullName>
    </submittedName>
</protein>
<reference evidence="1 2" key="1">
    <citation type="submission" date="2018-10" db="EMBL/GenBank/DDBJ databases">
        <title>Genome assembly for a Yunnan-Guizhou Plateau 3E fish, Anabarilius grahami (Regan), and its evolutionary and genetic applications.</title>
        <authorList>
            <person name="Jiang W."/>
        </authorList>
    </citation>
    <scope>NUCLEOTIDE SEQUENCE [LARGE SCALE GENOMIC DNA]</scope>
    <source>
        <strain evidence="1">AG-KIZ</strain>
        <tissue evidence="1">Muscle</tissue>
    </source>
</reference>
<dbReference type="AlphaFoldDB" id="A0A3N0XPX7"/>
<gene>
    <name evidence="1" type="ORF">DPX16_23656</name>
</gene>
<comment type="caution">
    <text evidence="1">The sequence shown here is derived from an EMBL/GenBank/DDBJ whole genome shotgun (WGS) entry which is preliminary data.</text>
</comment>
<accession>A0A3N0XPX7</accession>
<organism evidence="1 2">
    <name type="scientific">Anabarilius grahami</name>
    <name type="common">Kanglang fish</name>
    <name type="synonym">Barilius grahami</name>
    <dbReference type="NCBI Taxonomy" id="495550"/>
    <lineage>
        <taxon>Eukaryota</taxon>
        <taxon>Metazoa</taxon>
        <taxon>Chordata</taxon>
        <taxon>Craniata</taxon>
        <taxon>Vertebrata</taxon>
        <taxon>Euteleostomi</taxon>
        <taxon>Actinopterygii</taxon>
        <taxon>Neopterygii</taxon>
        <taxon>Teleostei</taxon>
        <taxon>Ostariophysi</taxon>
        <taxon>Cypriniformes</taxon>
        <taxon>Xenocyprididae</taxon>
        <taxon>Xenocypridinae</taxon>
        <taxon>Xenocypridinae incertae sedis</taxon>
        <taxon>Anabarilius</taxon>
    </lineage>
</organism>
<proteinExistence type="predicted"/>
<evidence type="ECO:0000313" key="2">
    <source>
        <dbReference type="Proteomes" id="UP000281406"/>
    </source>
</evidence>
<keyword evidence="2" id="KW-1185">Reference proteome</keyword>
<evidence type="ECO:0000313" key="1">
    <source>
        <dbReference type="EMBL" id="ROI96437.1"/>
    </source>
</evidence>
<name>A0A3N0XPX7_ANAGA</name>
<dbReference type="Proteomes" id="UP000281406">
    <property type="component" value="Unassembled WGS sequence"/>
</dbReference>
<dbReference type="EMBL" id="RJVU01066102">
    <property type="protein sequence ID" value="ROI96437.1"/>
    <property type="molecule type" value="Genomic_DNA"/>
</dbReference>
<sequence>MMMMMIPGGSRILSEVNQPVLPFCSRLSLVRRCRGLTPLVRCQMKFHSRGDGHLCPRGFGIWLTRRGRWKLSVCGGLTRVLRGPWRRYGLWVWLCSGLGMDTLQTPDDGFFPVESGGVWEVHGMMVIRPIQNNDFRVSSSYGQKTHTGPQWVSRCGAHSSFACLGPHEGLLWATHCGFAHRKPTRAPSGLAHPGPIAVLPIWPP</sequence>